<evidence type="ECO:0000256" key="3">
    <source>
        <dbReference type="ARBA" id="ARBA00023163"/>
    </source>
</evidence>
<dbReference type="AlphaFoldDB" id="M0LZD3"/>
<gene>
    <name evidence="6" type="ORF">C447_12175</name>
</gene>
<dbReference type="SUPFAM" id="SSF55781">
    <property type="entry name" value="GAF domain-like"/>
    <property type="match status" value="1"/>
</dbReference>
<dbReference type="PROSITE" id="PS51077">
    <property type="entry name" value="HTH_ICLR"/>
    <property type="match status" value="1"/>
</dbReference>
<accession>M0LZD3</accession>
<dbReference type="InterPro" id="IPR029016">
    <property type="entry name" value="GAF-like_dom_sf"/>
</dbReference>
<keyword evidence="2" id="KW-0238">DNA-binding</keyword>
<dbReference type="CDD" id="cd00090">
    <property type="entry name" value="HTH_ARSR"/>
    <property type="match status" value="1"/>
</dbReference>
<keyword evidence="1" id="KW-0805">Transcription regulation</keyword>
<dbReference type="SMART" id="SM00346">
    <property type="entry name" value="HTH_ICLR"/>
    <property type="match status" value="1"/>
</dbReference>
<dbReference type="EMBL" id="AOMB01000033">
    <property type="protein sequence ID" value="EMA37729.1"/>
    <property type="molecule type" value="Genomic_DNA"/>
</dbReference>
<evidence type="ECO:0000256" key="2">
    <source>
        <dbReference type="ARBA" id="ARBA00023125"/>
    </source>
</evidence>
<protein>
    <submittedName>
        <fullName evidence="6">Transcription regulator</fullName>
    </submittedName>
</protein>
<dbReference type="InterPro" id="IPR014757">
    <property type="entry name" value="Tscrpt_reg_IclR_C"/>
</dbReference>
<dbReference type="GO" id="GO:0003677">
    <property type="term" value="F:DNA binding"/>
    <property type="evidence" value="ECO:0007669"/>
    <property type="project" value="UniProtKB-KW"/>
</dbReference>
<reference evidence="6 7" key="1">
    <citation type="journal article" date="2014" name="PLoS Genet.">
        <title>Phylogenetically driven sequencing of extremely halophilic archaea reveals strategies for static and dynamic osmo-response.</title>
        <authorList>
            <person name="Becker E.A."/>
            <person name="Seitzer P.M."/>
            <person name="Tritt A."/>
            <person name="Larsen D."/>
            <person name="Krusor M."/>
            <person name="Yao A.I."/>
            <person name="Wu D."/>
            <person name="Madern D."/>
            <person name="Eisen J.A."/>
            <person name="Darling A.E."/>
            <person name="Facciotti M.T."/>
        </authorList>
    </citation>
    <scope>NUCLEOTIDE SEQUENCE [LARGE SCALE GENOMIC DNA]</scope>
    <source>
        <strain evidence="6 7">100A6</strain>
    </source>
</reference>
<proteinExistence type="predicted"/>
<feature type="domain" description="IclR-ED" evidence="5">
    <location>
        <begin position="70"/>
        <end position="253"/>
    </location>
</feature>
<organism evidence="6 7">
    <name type="scientific">Halococcus hamelinensis 100A6</name>
    <dbReference type="NCBI Taxonomy" id="1132509"/>
    <lineage>
        <taxon>Archaea</taxon>
        <taxon>Methanobacteriati</taxon>
        <taxon>Methanobacteriota</taxon>
        <taxon>Stenosarchaea group</taxon>
        <taxon>Halobacteria</taxon>
        <taxon>Halobacteriales</taxon>
        <taxon>Halococcaceae</taxon>
        <taxon>Halococcus</taxon>
    </lineage>
</organism>
<dbReference type="Pfam" id="PF09339">
    <property type="entry name" value="HTH_IclR"/>
    <property type="match status" value="1"/>
</dbReference>
<dbReference type="PANTHER" id="PTHR30136">
    <property type="entry name" value="HELIX-TURN-HELIX TRANSCRIPTIONAL REGULATOR, ICLR FAMILY"/>
    <property type="match status" value="1"/>
</dbReference>
<dbReference type="SUPFAM" id="SSF46785">
    <property type="entry name" value="Winged helix' DNA-binding domain"/>
    <property type="match status" value="1"/>
</dbReference>
<dbReference type="Pfam" id="PF01614">
    <property type="entry name" value="IclR_C"/>
    <property type="match status" value="1"/>
</dbReference>
<name>M0LZD3_9EURY</name>
<evidence type="ECO:0000259" key="5">
    <source>
        <dbReference type="PROSITE" id="PS51078"/>
    </source>
</evidence>
<dbReference type="PANTHER" id="PTHR30136:SF35">
    <property type="entry name" value="HTH-TYPE TRANSCRIPTIONAL REGULATOR RV1719"/>
    <property type="match status" value="1"/>
</dbReference>
<keyword evidence="7" id="KW-1185">Reference proteome</keyword>
<dbReference type="InterPro" id="IPR036388">
    <property type="entry name" value="WH-like_DNA-bd_sf"/>
</dbReference>
<dbReference type="PATRIC" id="fig|1132509.6.peg.2787"/>
<dbReference type="GO" id="GO:0003700">
    <property type="term" value="F:DNA-binding transcription factor activity"/>
    <property type="evidence" value="ECO:0007669"/>
    <property type="project" value="TreeGrafter"/>
</dbReference>
<keyword evidence="3" id="KW-0804">Transcription</keyword>
<dbReference type="Gene3D" id="1.10.10.10">
    <property type="entry name" value="Winged helix-like DNA-binding domain superfamily/Winged helix DNA-binding domain"/>
    <property type="match status" value="1"/>
</dbReference>
<evidence type="ECO:0000313" key="7">
    <source>
        <dbReference type="Proteomes" id="UP000011566"/>
    </source>
</evidence>
<dbReference type="InterPro" id="IPR050707">
    <property type="entry name" value="HTH_MetabolicPath_Reg"/>
</dbReference>
<dbReference type="eggNOG" id="arCOG02798">
    <property type="taxonomic scope" value="Archaea"/>
</dbReference>
<dbReference type="InterPro" id="IPR036390">
    <property type="entry name" value="WH_DNA-bd_sf"/>
</dbReference>
<comment type="caution">
    <text evidence="6">The sequence shown here is derived from an EMBL/GenBank/DDBJ whole genome shotgun (WGS) entry which is preliminary data.</text>
</comment>
<dbReference type="GO" id="GO:0045892">
    <property type="term" value="P:negative regulation of DNA-templated transcription"/>
    <property type="evidence" value="ECO:0007669"/>
    <property type="project" value="TreeGrafter"/>
</dbReference>
<dbReference type="InterPro" id="IPR005471">
    <property type="entry name" value="Tscrpt_reg_IclR_N"/>
</dbReference>
<evidence type="ECO:0000313" key="6">
    <source>
        <dbReference type="EMBL" id="EMA37729.1"/>
    </source>
</evidence>
<dbReference type="PROSITE" id="PS51078">
    <property type="entry name" value="ICLR_ED"/>
    <property type="match status" value="1"/>
</dbReference>
<feature type="domain" description="HTH iclR-type" evidence="4">
    <location>
        <begin position="10"/>
        <end position="69"/>
    </location>
</feature>
<dbReference type="Gene3D" id="3.30.450.40">
    <property type="match status" value="1"/>
</dbReference>
<evidence type="ECO:0000256" key="1">
    <source>
        <dbReference type="ARBA" id="ARBA00023015"/>
    </source>
</evidence>
<dbReference type="RefSeq" id="WP_007694237.1">
    <property type="nucleotide sequence ID" value="NZ_AOMB01000033.1"/>
</dbReference>
<sequence length="255" mass="28164">MTNAHTQKTVSAVETSFEILDILAKIEPAGVSEITEEIQMSTSTVFSHVSTLVQEGYVIKNDTKYVRSLRFLEAAGTVRQRCEATQHLREHVIELASETGEIAGAATEERGQRVILYRSAGEMAAGDKLPIGAHSNLHWTSLGKALLAHLPPERRSEIVAQHGLPRGTGNTFTERDALGEELERIRQQGYAVDDEEHLSGVRGIAVPIFDSQENVIASLGLTGPRSRFDPSHLTSLLRHLERAKNESEVRIQYYA</sequence>
<dbReference type="InterPro" id="IPR011991">
    <property type="entry name" value="ArsR-like_HTH"/>
</dbReference>
<dbReference type="Proteomes" id="UP000011566">
    <property type="component" value="Unassembled WGS sequence"/>
</dbReference>
<dbReference type="OrthoDB" id="14763at2157"/>
<evidence type="ECO:0000259" key="4">
    <source>
        <dbReference type="PROSITE" id="PS51077"/>
    </source>
</evidence>